<feature type="transmembrane region" description="Helical" evidence="2">
    <location>
        <begin position="479"/>
        <end position="498"/>
    </location>
</feature>
<keyword evidence="2" id="KW-0812">Transmembrane</keyword>
<feature type="compositionally biased region" description="Basic and acidic residues" evidence="1">
    <location>
        <begin position="220"/>
        <end position="231"/>
    </location>
</feature>
<organism evidence="3 4">
    <name type="scientific">Dermatophagoides pteronyssinus</name>
    <name type="common">European house dust mite</name>
    <dbReference type="NCBI Taxonomy" id="6956"/>
    <lineage>
        <taxon>Eukaryota</taxon>
        <taxon>Metazoa</taxon>
        <taxon>Ecdysozoa</taxon>
        <taxon>Arthropoda</taxon>
        <taxon>Chelicerata</taxon>
        <taxon>Arachnida</taxon>
        <taxon>Acari</taxon>
        <taxon>Acariformes</taxon>
        <taxon>Sarcoptiformes</taxon>
        <taxon>Astigmata</taxon>
        <taxon>Psoroptidia</taxon>
        <taxon>Analgoidea</taxon>
        <taxon>Pyroglyphidae</taxon>
        <taxon>Dermatophagoidinae</taxon>
        <taxon>Dermatophagoides</taxon>
    </lineage>
</organism>
<feature type="transmembrane region" description="Helical" evidence="2">
    <location>
        <begin position="374"/>
        <end position="399"/>
    </location>
</feature>
<proteinExistence type="predicted"/>
<keyword evidence="4" id="KW-1185">Reference proteome</keyword>
<feature type="compositionally biased region" description="Polar residues" evidence="1">
    <location>
        <begin position="258"/>
        <end position="267"/>
    </location>
</feature>
<comment type="caution">
    <text evidence="3">The sequence shown here is derived from an EMBL/GenBank/DDBJ whole genome shotgun (WGS) entry which is preliminary data.</text>
</comment>
<dbReference type="Proteomes" id="UP000887458">
    <property type="component" value="Unassembled WGS sequence"/>
</dbReference>
<evidence type="ECO:0000256" key="2">
    <source>
        <dbReference type="SAM" id="Phobius"/>
    </source>
</evidence>
<feature type="region of interest" description="Disordered" evidence="1">
    <location>
        <begin position="307"/>
        <end position="336"/>
    </location>
</feature>
<name>A0ABQ8IW16_DERPT</name>
<evidence type="ECO:0000313" key="4">
    <source>
        <dbReference type="Proteomes" id="UP000887458"/>
    </source>
</evidence>
<gene>
    <name evidence="3" type="ORF">DERP_008713</name>
</gene>
<feature type="compositionally biased region" description="Polar residues" evidence="1">
    <location>
        <begin position="1"/>
        <end position="10"/>
    </location>
</feature>
<evidence type="ECO:0000313" key="3">
    <source>
        <dbReference type="EMBL" id="KAH9414518.1"/>
    </source>
</evidence>
<protein>
    <submittedName>
        <fullName evidence="3">Uncharacterized protein</fullName>
    </submittedName>
</protein>
<feature type="region of interest" description="Disordered" evidence="1">
    <location>
        <begin position="73"/>
        <end position="135"/>
    </location>
</feature>
<feature type="region of interest" description="Disordered" evidence="1">
    <location>
        <begin position="195"/>
        <end position="289"/>
    </location>
</feature>
<keyword evidence="2" id="KW-0472">Membrane</keyword>
<evidence type="ECO:0000256" key="1">
    <source>
        <dbReference type="SAM" id="MobiDB-lite"/>
    </source>
</evidence>
<dbReference type="EMBL" id="NJHN03000107">
    <property type="protein sequence ID" value="KAH9414518.1"/>
    <property type="molecule type" value="Genomic_DNA"/>
</dbReference>
<feature type="transmembrane region" description="Helical" evidence="2">
    <location>
        <begin position="420"/>
        <end position="443"/>
    </location>
</feature>
<keyword evidence="2" id="KW-1133">Transmembrane helix</keyword>
<reference evidence="3 4" key="2">
    <citation type="journal article" date="2022" name="Mol. Biol. Evol.">
        <title>Comparative Genomics Reveals Insights into the Divergent Evolution of Astigmatic Mites and Household Pest Adaptations.</title>
        <authorList>
            <person name="Xiong Q."/>
            <person name="Wan A.T."/>
            <person name="Liu X."/>
            <person name="Fung C.S."/>
            <person name="Xiao X."/>
            <person name="Malainual N."/>
            <person name="Hou J."/>
            <person name="Wang L."/>
            <person name="Wang M."/>
            <person name="Yang K.Y."/>
            <person name="Cui Y."/>
            <person name="Leung E.L."/>
            <person name="Nong W."/>
            <person name="Shin S.K."/>
            <person name="Au S.W."/>
            <person name="Jeong K.Y."/>
            <person name="Chew F.T."/>
            <person name="Hui J.H."/>
            <person name="Leung T.F."/>
            <person name="Tungtrongchitr A."/>
            <person name="Zhong N."/>
            <person name="Liu Z."/>
            <person name="Tsui S.K."/>
        </authorList>
    </citation>
    <scope>NUCLEOTIDE SEQUENCE [LARGE SCALE GENOMIC DNA]</scope>
    <source>
        <strain evidence="3">Derp</strain>
    </source>
</reference>
<feature type="compositionally biased region" description="Polar residues" evidence="1">
    <location>
        <begin position="197"/>
        <end position="206"/>
    </location>
</feature>
<reference evidence="3 4" key="1">
    <citation type="journal article" date="2018" name="J. Allergy Clin. Immunol.">
        <title>High-quality assembly of Dermatophagoides pteronyssinus genome and transcriptome reveals a wide range of novel allergens.</title>
        <authorList>
            <person name="Liu X.Y."/>
            <person name="Yang K.Y."/>
            <person name="Wang M.Q."/>
            <person name="Kwok J.S."/>
            <person name="Zeng X."/>
            <person name="Yang Z."/>
            <person name="Xiao X.J."/>
            <person name="Lau C.P."/>
            <person name="Li Y."/>
            <person name="Huang Z.M."/>
            <person name="Ba J.G."/>
            <person name="Yim A.K."/>
            <person name="Ouyang C.Y."/>
            <person name="Ngai S.M."/>
            <person name="Chan T.F."/>
            <person name="Leung E.L."/>
            <person name="Liu L."/>
            <person name="Liu Z.G."/>
            <person name="Tsui S.K."/>
        </authorList>
    </citation>
    <scope>NUCLEOTIDE SEQUENCE [LARGE SCALE GENOMIC DNA]</scope>
    <source>
        <strain evidence="3">Derp</strain>
    </source>
</reference>
<feature type="region of interest" description="Disordered" evidence="1">
    <location>
        <begin position="1"/>
        <end position="21"/>
    </location>
</feature>
<feature type="compositionally biased region" description="Polar residues" evidence="1">
    <location>
        <begin position="93"/>
        <end position="127"/>
    </location>
</feature>
<sequence>MGQILPTASMQKPPEHRPGEHFLPYDANAWRRLSSTYLNQMISTGKLTKNELEIIELERYWLNRRKSNYRRSYSLSPVEQQRRRHGRAGGYRSMNSASSLGNLANISKQNRPTTASPVLRNFQQSSHITRKGDNRYHSLVNVSSIKPSKDQIKNLASNLAYPDDMIIIINSNKKHYHHQEQPPKKFQEYCPTKKSALKQSNGYTRNDNVDGDGGGGEQEPFLRDNHDDKQRLINNDSPDSGFIRNDSIRTTGDRRNFQTDPLCQSNERLVEKQRQRQNKFDSSFKRRQQQSYVPDFRINSQEHLDQSYRSIPQPTEKKHRPGSAQLMRHYPNNQNNNNIDRFRYSIEQQHPSIRTNYADYYQRFDRPQLIFSKIIYIILLILNICLVIWTSIYMHFASIKIKLGEPINGRLYSMTHVERHLWQAIVIAILSLNCLTTMVAIYATIRQKYWPIFITTILFFLIGGFGANSEFLRGSISAWLLPLFCGNFGIILTHQLAINHYSI</sequence>
<feature type="transmembrane region" description="Helical" evidence="2">
    <location>
        <begin position="449"/>
        <end position="467"/>
    </location>
</feature>
<feature type="compositionally biased region" description="Basic and acidic residues" evidence="1">
    <location>
        <begin position="268"/>
        <end position="284"/>
    </location>
</feature>
<accession>A0ABQ8IW16</accession>